<evidence type="ECO:0000313" key="3">
    <source>
        <dbReference type="Proteomes" id="UP000713596"/>
    </source>
</evidence>
<accession>A0A948WQK1</accession>
<dbReference type="EMBL" id="JAHLFP010000016">
    <property type="protein sequence ID" value="MBU3805704.1"/>
    <property type="molecule type" value="Genomic_DNA"/>
</dbReference>
<comment type="caution">
    <text evidence="2">The sequence shown here is derived from an EMBL/GenBank/DDBJ whole genome shotgun (WGS) entry which is preliminary data.</text>
</comment>
<dbReference type="PANTHER" id="PTHR34297:SF2">
    <property type="entry name" value="ASP23_GLS24 FAMILY ENVELOPE STRESS RESPONSE PROTEIN"/>
    <property type="match status" value="1"/>
</dbReference>
<proteinExistence type="inferred from homology"/>
<name>A0A948WQK1_9FIRM</name>
<dbReference type="PANTHER" id="PTHR34297">
    <property type="entry name" value="HYPOTHETICAL CYTOSOLIC PROTEIN-RELATED"/>
    <property type="match status" value="1"/>
</dbReference>
<dbReference type="InterPro" id="IPR005531">
    <property type="entry name" value="Asp23"/>
</dbReference>
<dbReference type="Proteomes" id="UP000713596">
    <property type="component" value="Unassembled WGS sequence"/>
</dbReference>
<dbReference type="Pfam" id="PF03780">
    <property type="entry name" value="Asp23"/>
    <property type="match status" value="1"/>
</dbReference>
<sequence length="117" mass="12770">MITLQNTLGTISMTSDYFAELVSQAARSCYGVADMATNGRADDLKSLIFGQDFPEKGVRVTQRNNQLVIELHIKVAYGLNIASMVQSISHKVKHEVERATGLSVARIEVSVDDIVTA</sequence>
<dbReference type="AlphaFoldDB" id="A0A948WQK1"/>
<gene>
    <name evidence="2" type="ORF">H9882_02235</name>
</gene>
<protein>
    <submittedName>
        <fullName evidence="2">Asp23/Gls24 family envelope stress response protein</fullName>
    </submittedName>
</protein>
<reference evidence="2" key="1">
    <citation type="journal article" date="2021" name="PeerJ">
        <title>Extensive microbial diversity within the chicken gut microbiome revealed by metagenomics and culture.</title>
        <authorList>
            <person name="Gilroy R."/>
            <person name="Ravi A."/>
            <person name="Getino M."/>
            <person name="Pursley I."/>
            <person name="Horton D.L."/>
            <person name="Alikhan N.F."/>
            <person name="Baker D."/>
            <person name="Gharbi K."/>
            <person name="Hall N."/>
            <person name="Watson M."/>
            <person name="Adriaenssens E.M."/>
            <person name="Foster-Nyarko E."/>
            <person name="Jarju S."/>
            <person name="Secka A."/>
            <person name="Antonio M."/>
            <person name="Oren A."/>
            <person name="Chaudhuri R.R."/>
            <person name="La Ragione R."/>
            <person name="Hildebrand F."/>
            <person name="Pallen M.J."/>
        </authorList>
    </citation>
    <scope>NUCLEOTIDE SEQUENCE</scope>
    <source>
        <strain evidence="2">B5_2728</strain>
    </source>
</reference>
<evidence type="ECO:0000256" key="1">
    <source>
        <dbReference type="ARBA" id="ARBA00005721"/>
    </source>
</evidence>
<evidence type="ECO:0000313" key="2">
    <source>
        <dbReference type="EMBL" id="MBU3805704.1"/>
    </source>
</evidence>
<organism evidence="2 3">
    <name type="scientific">Candidatus Allofournierella pullistercoris</name>
    <dbReference type="NCBI Taxonomy" id="2838597"/>
    <lineage>
        <taxon>Bacteria</taxon>
        <taxon>Bacillati</taxon>
        <taxon>Bacillota</taxon>
        <taxon>Clostridia</taxon>
        <taxon>Eubacteriales</taxon>
        <taxon>Oscillospiraceae</taxon>
        <taxon>Allofournierella</taxon>
    </lineage>
</organism>
<comment type="similarity">
    <text evidence="1">Belongs to the asp23 family.</text>
</comment>
<reference evidence="2" key="2">
    <citation type="submission" date="2021-04" db="EMBL/GenBank/DDBJ databases">
        <authorList>
            <person name="Gilroy R."/>
        </authorList>
    </citation>
    <scope>NUCLEOTIDE SEQUENCE</scope>
    <source>
        <strain evidence="2">B5_2728</strain>
    </source>
</reference>